<dbReference type="RefSeq" id="WP_135760292.1">
    <property type="nucleotide sequence ID" value="NZ_RQHW01000032.1"/>
</dbReference>
<dbReference type="Proteomes" id="UP000298058">
    <property type="component" value="Unassembled WGS sequence"/>
</dbReference>
<keyword evidence="1" id="KW-0436">Ligase</keyword>
<dbReference type="PANTHER" id="PTHR43585">
    <property type="entry name" value="FUMIPYRROLE BIOSYNTHESIS PROTEIN C"/>
    <property type="match status" value="1"/>
</dbReference>
<proteinExistence type="predicted"/>
<evidence type="ECO:0000256" key="2">
    <source>
        <dbReference type="ARBA" id="ARBA00022741"/>
    </source>
</evidence>
<dbReference type="EMBL" id="RQHW01000032">
    <property type="protein sequence ID" value="TGN19286.1"/>
    <property type="molecule type" value="Genomic_DNA"/>
</dbReference>
<name>A0A4V3JXY9_9LEPT</name>
<accession>A0A4V3JXY9</accession>
<dbReference type="SUPFAM" id="SSF56059">
    <property type="entry name" value="Glutathione synthetase ATP-binding domain-like"/>
    <property type="match status" value="1"/>
</dbReference>
<dbReference type="GO" id="GO:0016874">
    <property type="term" value="F:ligase activity"/>
    <property type="evidence" value="ECO:0007669"/>
    <property type="project" value="UniProtKB-KW"/>
</dbReference>
<dbReference type="GO" id="GO:0046872">
    <property type="term" value="F:metal ion binding"/>
    <property type="evidence" value="ECO:0007669"/>
    <property type="project" value="InterPro"/>
</dbReference>
<comment type="caution">
    <text evidence="6">The sequence shown here is derived from an EMBL/GenBank/DDBJ whole genome shotgun (WGS) entry which is preliminary data.</text>
</comment>
<dbReference type="OrthoDB" id="337301at2"/>
<dbReference type="Pfam" id="PF13535">
    <property type="entry name" value="ATP-grasp_4"/>
    <property type="match status" value="1"/>
</dbReference>
<keyword evidence="2 4" id="KW-0547">Nucleotide-binding</keyword>
<evidence type="ECO:0000259" key="5">
    <source>
        <dbReference type="PROSITE" id="PS50975"/>
    </source>
</evidence>
<organism evidence="6 7">
    <name type="scientific">Leptospira idonii</name>
    <dbReference type="NCBI Taxonomy" id="1193500"/>
    <lineage>
        <taxon>Bacteria</taxon>
        <taxon>Pseudomonadati</taxon>
        <taxon>Spirochaetota</taxon>
        <taxon>Spirochaetia</taxon>
        <taxon>Leptospirales</taxon>
        <taxon>Leptospiraceae</taxon>
        <taxon>Leptospira</taxon>
    </lineage>
</organism>
<evidence type="ECO:0000256" key="3">
    <source>
        <dbReference type="ARBA" id="ARBA00022840"/>
    </source>
</evidence>
<dbReference type="Gene3D" id="3.40.50.20">
    <property type="match status" value="1"/>
</dbReference>
<feature type="domain" description="ATP-grasp" evidence="5">
    <location>
        <begin position="115"/>
        <end position="304"/>
    </location>
</feature>
<keyword evidence="7" id="KW-1185">Reference proteome</keyword>
<dbReference type="InterPro" id="IPR052032">
    <property type="entry name" value="ATP-dep_AA_Ligase"/>
</dbReference>
<sequence length="400" mass="44412">MKPLEGSFISIGAGKNQIPLIRAAKERDLHIIGVDKNSTAPGFEDCDIRILESTSEYRKILLSMGKVPLTNKLLGVGTRSFGSASFSASYLSEKLKLPGNSSLAVSLFSNKKKMKVLMEKQGILVPKSQALPDKKKSEKKKTDLSFPLIAKPSSGFGKKGIQILEGEKDWSEFSKSAKTDQWILESKIDGDEVTVLGFVISKKFHILSLTDKITTGEPPFLEIAHIAPSRRIDMTGEIKMICQSIVNATGLQNGPFVAEFKINENGECYLMESAPEVGGEFIAEHLLKEHYGYSYFKDLISLYVGEKPKTKFLIKSPHKTKTSVILFRIPSKKQKLVAEEPEFPLEEGETIFFKDELLKPGTSLEKLEGNAKRAYVYGISTTKKVSSSEWVSHLQDRLNA</sequence>
<dbReference type="PANTHER" id="PTHR43585:SF2">
    <property type="entry name" value="ATP-GRASP ENZYME FSQD"/>
    <property type="match status" value="1"/>
</dbReference>
<dbReference type="AlphaFoldDB" id="A0A4V3JXY9"/>
<keyword evidence="3 4" id="KW-0067">ATP-binding</keyword>
<dbReference type="InterPro" id="IPR011761">
    <property type="entry name" value="ATP-grasp"/>
</dbReference>
<evidence type="ECO:0000256" key="4">
    <source>
        <dbReference type="PROSITE-ProRule" id="PRU00409"/>
    </source>
</evidence>
<gene>
    <name evidence="6" type="ORF">EHS15_09290</name>
</gene>
<dbReference type="GO" id="GO:0005524">
    <property type="term" value="F:ATP binding"/>
    <property type="evidence" value="ECO:0007669"/>
    <property type="project" value="UniProtKB-UniRule"/>
</dbReference>
<protein>
    <submittedName>
        <fullName evidence="6">ATP-grasp domain-containing protein</fullName>
    </submittedName>
</protein>
<dbReference type="Gene3D" id="3.30.470.20">
    <property type="entry name" value="ATP-grasp fold, B domain"/>
    <property type="match status" value="1"/>
</dbReference>
<reference evidence="6" key="1">
    <citation type="journal article" date="2019" name="PLoS Negl. Trop. Dis.">
        <title>Revisiting the worldwide diversity of Leptospira species in the environment.</title>
        <authorList>
            <person name="Vincent A.T."/>
            <person name="Schiettekatte O."/>
            <person name="Bourhy P."/>
            <person name="Veyrier F.J."/>
            <person name="Picardeau M."/>
        </authorList>
    </citation>
    <scope>NUCLEOTIDE SEQUENCE [LARGE SCALE GENOMIC DNA]</scope>
    <source>
        <strain evidence="6">201300427</strain>
    </source>
</reference>
<evidence type="ECO:0000313" key="6">
    <source>
        <dbReference type="EMBL" id="TGN19286.1"/>
    </source>
</evidence>
<dbReference type="PROSITE" id="PS50975">
    <property type="entry name" value="ATP_GRASP"/>
    <property type="match status" value="1"/>
</dbReference>
<evidence type="ECO:0000313" key="7">
    <source>
        <dbReference type="Proteomes" id="UP000298058"/>
    </source>
</evidence>
<evidence type="ECO:0000256" key="1">
    <source>
        <dbReference type="ARBA" id="ARBA00022598"/>
    </source>
</evidence>